<keyword evidence="3" id="KW-1185">Reference proteome</keyword>
<accession>A0A1I3Z218</accession>
<protein>
    <submittedName>
        <fullName evidence="2">Acyl carrier protein</fullName>
    </submittedName>
</protein>
<organism evidence="2 3">
    <name type="scientific">Falsiroseomonas stagni DSM 19981</name>
    <dbReference type="NCBI Taxonomy" id="1123062"/>
    <lineage>
        <taxon>Bacteria</taxon>
        <taxon>Pseudomonadati</taxon>
        <taxon>Pseudomonadota</taxon>
        <taxon>Alphaproteobacteria</taxon>
        <taxon>Acetobacterales</taxon>
        <taxon>Roseomonadaceae</taxon>
        <taxon>Falsiroseomonas</taxon>
    </lineage>
</organism>
<dbReference type="PROSITE" id="PS50075">
    <property type="entry name" value="CARRIER"/>
    <property type="match status" value="1"/>
</dbReference>
<name>A0A1I3Z218_9PROT</name>
<evidence type="ECO:0000313" key="3">
    <source>
        <dbReference type="Proteomes" id="UP000199473"/>
    </source>
</evidence>
<reference evidence="2 3" key="1">
    <citation type="submission" date="2016-10" db="EMBL/GenBank/DDBJ databases">
        <authorList>
            <person name="de Groot N.N."/>
        </authorList>
    </citation>
    <scope>NUCLEOTIDE SEQUENCE [LARGE SCALE GENOMIC DNA]</scope>
    <source>
        <strain evidence="2 3">DSM 19981</strain>
    </source>
</reference>
<dbReference type="InterPro" id="IPR036736">
    <property type="entry name" value="ACP-like_sf"/>
</dbReference>
<dbReference type="AlphaFoldDB" id="A0A1I3Z218"/>
<gene>
    <name evidence="2" type="ORF">SAMN02745775_10272</name>
</gene>
<dbReference type="Pfam" id="PF00550">
    <property type="entry name" value="PP-binding"/>
    <property type="match status" value="1"/>
</dbReference>
<dbReference type="Gene3D" id="1.10.1200.10">
    <property type="entry name" value="ACP-like"/>
    <property type="match status" value="1"/>
</dbReference>
<evidence type="ECO:0000313" key="2">
    <source>
        <dbReference type="EMBL" id="SFK38104.1"/>
    </source>
</evidence>
<proteinExistence type="predicted"/>
<sequence>MMEDLVRRILDTRGDLAVPVAQLGLAANLFDAGLSSFGAVEVMVGLEEHFGSSFPDRLLRRETFSTIGALIGAAEELHRHSLAA</sequence>
<evidence type="ECO:0000259" key="1">
    <source>
        <dbReference type="PROSITE" id="PS50075"/>
    </source>
</evidence>
<dbReference type="NCBIfam" id="NF005480">
    <property type="entry name" value="PRK07081.1"/>
    <property type="match status" value="1"/>
</dbReference>
<feature type="domain" description="Carrier" evidence="1">
    <location>
        <begin position="1"/>
        <end position="78"/>
    </location>
</feature>
<dbReference type="Proteomes" id="UP000199473">
    <property type="component" value="Unassembled WGS sequence"/>
</dbReference>
<dbReference type="SUPFAM" id="SSF47336">
    <property type="entry name" value="ACP-like"/>
    <property type="match status" value="1"/>
</dbReference>
<dbReference type="InterPro" id="IPR009081">
    <property type="entry name" value="PP-bd_ACP"/>
</dbReference>
<dbReference type="STRING" id="1123062.SAMN02745775_10272"/>
<dbReference type="EMBL" id="FOSQ01000002">
    <property type="protein sequence ID" value="SFK38104.1"/>
    <property type="molecule type" value="Genomic_DNA"/>
</dbReference>